<proteinExistence type="predicted"/>
<evidence type="ECO:0000256" key="1">
    <source>
        <dbReference type="SAM" id="Phobius"/>
    </source>
</evidence>
<gene>
    <name evidence="2" type="ORF">EUGRSUZ_L00492</name>
</gene>
<organism evidence="2">
    <name type="scientific">Eucalyptus grandis</name>
    <name type="common">Flooded gum</name>
    <dbReference type="NCBI Taxonomy" id="71139"/>
    <lineage>
        <taxon>Eukaryota</taxon>
        <taxon>Viridiplantae</taxon>
        <taxon>Streptophyta</taxon>
        <taxon>Embryophyta</taxon>
        <taxon>Tracheophyta</taxon>
        <taxon>Spermatophyta</taxon>
        <taxon>Magnoliopsida</taxon>
        <taxon>eudicotyledons</taxon>
        <taxon>Gunneridae</taxon>
        <taxon>Pentapetalae</taxon>
        <taxon>rosids</taxon>
        <taxon>malvids</taxon>
        <taxon>Myrtales</taxon>
        <taxon>Myrtaceae</taxon>
        <taxon>Myrtoideae</taxon>
        <taxon>Eucalypteae</taxon>
        <taxon>Eucalyptus</taxon>
    </lineage>
</organism>
<keyword evidence="1" id="KW-0812">Transmembrane</keyword>
<sequence length="81" mass="9539">MWLGVHLGKFRFICIIFVLFSMFHLDYLTLNFNTYQKVILGKQLILGALWLSKLHPHIYLSFDISDTYESHLASAKCQNFK</sequence>
<dbReference type="InParanoid" id="A0A058ZXC8"/>
<accession>A0A058ZXC8</accession>
<feature type="transmembrane region" description="Helical" evidence="1">
    <location>
        <begin position="12"/>
        <end position="30"/>
    </location>
</feature>
<protein>
    <submittedName>
        <fullName evidence="2">Uncharacterized protein</fullName>
    </submittedName>
</protein>
<keyword evidence="1" id="KW-1133">Transmembrane helix</keyword>
<dbReference type="AlphaFoldDB" id="A0A058ZXC8"/>
<dbReference type="EMBL" id="KK198782">
    <property type="protein sequence ID" value="KCW45715.1"/>
    <property type="molecule type" value="Genomic_DNA"/>
</dbReference>
<reference evidence="2" key="1">
    <citation type="submission" date="2013-07" db="EMBL/GenBank/DDBJ databases">
        <title>The genome of Eucalyptus grandis.</title>
        <authorList>
            <person name="Schmutz J."/>
            <person name="Hayes R."/>
            <person name="Myburg A."/>
            <person name="Tuskan G."/>
            <person name="Grattapaglia D."/>
            <person name="Rokhsar D.S."/>
        </authorList>
    </citation>
    <scope>NUCLEOTIDE SEQUENCE</scope>
    <source>
        <tissue evidence="2">Leaf extractions</tissue>
    </source>
</reference>
<dbReference type="Gramene" id="KCW45715">
    <property type="protein sequence ID" value="KCW45715"/>
    <property type="gene ID" value="EUGRSUZ_L00492"/>
</dbReference>
<evidence type="ECO:0000313" key="2">
    <source>
        <dbReference type="EMBL" id="KCW45715.1"/>
    </source>
</evidence>
<keyword evidence="1" id="KW-0472">Membrane</keyword>
<name>A0A058ZXC8_EUCGR</name>